<accession>A0ABU8QQZ7</accession>
<reference evidence="1 2" key="1">
    <citation type="submission" date="2024-02" db="EMBL/GenBank/DDBJ databases">
        <title>Identification of pathogenicity and growth-promoting function of Pseudomonas putida variant.</title>
        <authorList>
            <person name="Sun J."/>
        </authorList>
    </citation>
    <scope>NUCLEOTIDE SEQUENCE [LARGE SCALE GENOMIC DNA]</scope>
    <source>
        <strain evidence="1 2">A03</strain>
    </source>
</reference>
<evidence type="ECO:0000313" key="1">
    <source>
        <dbReference type="EMBL" id="MEJ5863067.1"/>
    </source>
</evidence>
<proteinExistence type="predicted"/>
<gene>
    <name evidence="1" type="ORF">V7S98_07465</name>
</gene>
<sequence>MIYDRARTNQLLAQEFVENLTSTDYFPPFSSVEETDSQNKTVMNNFKFDAPVLSFTNSNISRSRARLSMKITHGQYISFNKPLGSTDHSVVSIATVNALNAPSLHMDIDLHATSNGNIVDGEGQVLLDLSDGENHTFGLSSSGDRNRVLGLAIEKHFNSWSDESKRFVLSRIVTGDSGLRPTSFAIRTHSLARSGEKPEEDNTGEGAVIIGVAMNNEPNGNFPVQDSDLPYLLPDDAPTPIRMNILLSNRIWFSELLKKALAYFDKYTDIKYSLHKNSRGFLDGIDLNHAQSSYLGTTYDVNPPRSIFLPVGGAWDGYIEYQLRQIFIRPQPFDFSGIKVRFNGRQMTVSWSGEHPVPAVTFLKLVGQTGRDLYGNSHLTFKFNLESVYDLHIAPTGADIGKLVFGETSTTRSFDLTGQWYWNAPDGQDYLRNWLAESWSVPFRAYCQTLTDTSRNIDALMLDNLLFRSDMRGVPRLIEAPGDMTLLGHLAPDKLHFALHPATSVVSASSSLQFLLESAPAGVTWSIELLPGEFGEKGSISVNGLYQAPSPGAVPEQGRRVKVIARKDQYVSQALLYLVRNDVSVYPSLQVAQHSHTRYLLVAGSGDGKLLKWGVTPTSLGSVRAVTELDHEDMDIPDAQDVQIYVSPPVPRPLPTDWRAAVHLDQITVTGASGRTQMIDMLVLWSNPVCWFETEYVAQGVRLRMWLAGRSGPIEIFPDEADWYLVKGAGELKDGVYKSTGSEQGYAIIVAIEKSERFLNYAYIVLPFPLIDLKTLKLVDQTSTD</sequence>
<keyword evidence="2" id="KW-1185">Reference proteome</keyword>
<organism evidence="1 2">
    <name type="scientific">Pseudomonas farsensis</name>
    <dbReference type="NCBI Taxonomy" id="2745492"/>
    <lineage>
        <taxon>Bacteria</taxon>
        <taxon>Pseudomonadati</taxon>
        <taxon>Pseudomonadota</taxon>
        <taxon>Gammaproteobacteria</taxon>
        <taxon>Pseudomonadales</taxon>
        <taxon>Pseudomonadaceae</taxon>
        <taxon>Pseudomonas</taxon>
    </lineage>
</organism>
<protein>
    <submittedName>
        <fullName evidence="1">Uncharacterized protein</fullName>
    </submittedName>
</protein>
<dbReference type="EMBL" id="JBBHLC010000013">
    <property type="protein sequence ID" value="MEJ5863067.1"/>
    <property type="molecule type" value="Genomic_DNA"/>
</dbReference>
<comment type="caution">
    <text evidence="1">The sequence shown here is derived from an EMBL/GenBank/DDBJ whole genome shotgun (WGS) entry which is preliminary data.</text>
</comment>
<dbReference type="Proteomes" id="UP001380290">
    <property type="component" value="Unassembled WGS sequence"/>
</dbReference>
<evidence type="ECO:0000313" key="2">
    <source>
        <dbReference type="Proteomes" id="UP001380290"/>
    </source>
</evidence>
<dbReference type="RefSeq" id="WP_339598803.1">
    <property type="nucleotide sequence ID" value="NZ_JBBHLC010000013.1"/>
</dbReference>
<name>A0ABU8QQZ7_9PSED</name>